<dbReference type="Pfam" id="PF03876">
    <property type="entry name" value="SHS2_Rpb7-N"/>
    <property type="match status" value="1"/>
</dbReference>
<dbReference type="PANTHER" id="PTHR12709:SF1">
    <property type="entry name" value="DNA-DIRECTED RNA POLYMERASE III SUBUNIT RPC8"/>
    <property type="match status" value="1"/>
</dbReference>
<keyword evidence="10" id="KW-1185">Reference proteome</keyword>
<comment type="similarity">
    <text evidence="2">Belongs to the eukaryotic RPB7/RPC8 RNA polymerase subunit family.</text>
</comment>
<dbReference type="PANTHER" id="PTHR12709">
    <property type="entry name" value="DNA-DIRECTED RNA POLYMERASE II, III"/>
    <property type="match status" value="1"/>
</dbReference>
<comment type="caution">
    <text evidence="9">The sequence shown here is derived from an EMBL/GenBank/DDBJ whole genome shotgun (WGS) entry which is preliminary data.</text>
</comment>
<dbReference type="AlphaFoldDB" id="A0A8J4V6N6"/>
<dbReference type="CDD" id="cd04330">
    <property type="entry name" value="RNAP_III_Rpc25_N"/>
    <property type="match status" value="1"/>
</dbReference>
<dbReference type="GO" id="GO:0006384">
    <property type="term" value="P:transcription initiation at RNA polymerase III promoter"/>
    <property type="evidence" value="ECO:0007669"/>
    <property type="project" value="TreeGrafter"/>
</dbReference>
<dbReference type="Proteomes" id="UP000695562">
    <property type="component" value="Unassembled WGS sequence"/>
</dbReference>
<proteinExistence type="inferred from homology"/>
<name>A0A8J4V6N6_9MYCE</name>
<evidence type="ECO:0000256" key="2">
    <source>
        <dbReference type="ARBA" id="ARBA00009307"/>
    </source>
</evidence>
<dbReference type="SUPFAM" id="SSF50249">
    <property type="entry name" value="Nucleic acid-binding proteins"/>
    <property type="match status" value="1"/>
</dbReference>
<dbReference type="InterPro" id="IPR036898">
    <property type="entry name" value="RNA_pol_Rpb7-like_N_sf"/>
</dbReference>
<protein>
    <recommendedName>
        <fullName evidence="11">RNA polymerase III subunit</fullName>
    </recommendedName>
</protein>
<dbReference type="Pfam" id="PF08292">
    <property type="entry name" value="RNA_pol_Rbc25"/>
    <property type="match status" value="1"/>
</dbReference>
<gene>
    <name evidence="9" type="ORF">CYY_002667</name>
</gene>
<feature type="domain" description="RNA polymerase Rpb7-like N-terminal" evidence="7">
    <location>
        <begin position="8"/>
        <end position="63"/>
    </location>
</feature>
<dbReference type="InterPro" id="IPR005576">
    <property type="entry name" value="Rpb7-like_N"/>
</dbReference>
<evidence type="ECO:0000259" key="8">
    <source>
        <dbReference type="Pfam" id="PF08292"/>
    </source>
</evidence>
<dbReference type="OrthoDB" id="10256606at2759"/>
<dbReference type="Gene3D" id="2.40.50.140">
    <property type="entry name" value="Nucleic acid-binding proteins"/>
    <property type="match status" value="1"/>
</dbReference>
<evidence type="ECO:0000256" key="4">
    <source>
        <dbReference type="ARBA" id="ARBA00023163"/>
    </source>
</evidence>
<keyword evidence="3" id="KW-0240">DNA-directed RNA polymerase</keyword>
<evidence type="ECO:0000256" key="5">
    <source>
        <dbReference type="ARBA" id="ARBA00023242"/>
    </source>
</evidence>
<evidence type="ECO:0000313" key="9">
    <source>
        <dbReference type="EMBL" id="KAF2076007.1"/>
    </source>
</evidence>
<evidence type="ECO:0000259" key="7">
    <source>
        <dbReference type="Pfam" id="PF03876"/>
    </source>
</evidence>
<evidence type="ECO:0000313" key="10">
    <source>
        <dbReference type="Proteomes" id="UP000695562"/>
    </source>
</evidence>
<evidence type="ECO:0000256" key="1">
    <source>
        <dbReference type="ARBA" id="ARBA00004123"/>
    </source>
</evidence>
<dbReference type="InterPro" id="IPR012340">
    <property type="entry name" value="NA-bd_OB-fold"/>
</dbReference>
<dbReference type="SUPFAM" id="SSF88798">
    <property type="entry name" value="N-terminal, heterodimerisation domain of RBP7 (RpoE)"/>
    <property type="match status" value="1"/>
</dbReference>
<evidence type="ECO:0000256" key="3">
    <source>
        <dbReference type="ARBA" id="ARBA00022478"/>
    </source>
</evidence>
<dbReference type="InterPro" id="IPR013238">
    <property type="entry name" value="RNA_pol_III_Rbc25"/>
</dbReference>
<keyword evidence="5" id="KW-0539">Nucleus</keyword>
<reference evidence="9" key="1">
    <citation type="submission" date="2020-01" db="EMBL/GenBank/DDBJ databases">
        <title>Development of genomics and gene disruption for Polysphondylium violaceum indicates a role for the polyketide synthase stlB in stalk morphogenesis.</title>
        <authorList>
            <person name="Narita B."/>
            <person name="Kawabe Y."/>
            <person name="Kin K."/>
            <person name="Saito T."/>
            <person name="Gibbs R."/>
            <person name="Kuspa A."/>
            <person name="Muzny D."/>
            <person name="Queller D."/>
            <person name="Richards S."/>
            <person name="Strassman J."/>
            <person name="Sucgang R."/>
            <person name="Worley K."/>
            <person name="Schaap P."/>
        </authorList>
    </citation>
    <scope>NUCLEOTIDE SEQUENCE</scope>
    <source>
        <strain evidence="9">QSvi11</strain>
    </source>
</reference>
<accession>A0A8J4V6N6</accession>
<dbReference type="EMBL" id="AJWJ01000076">
    <property type="protein sequence ID" value="KAF2076007.1"/>
    <property type="molecule type" value="Genomic_DNA"/>
</dbReference>
<organism evidence="9 10">
    <name type="scientific">Polysphondylium violaceum</name>
    <dbReference type="NCBI Taxonomy" id="133409"/>
    <lineage>
        <taxon>Eukaryota</taxon>
        <taxon>Amoebozoa</taxon>
        <taxon>Evosea</taxon>
        <taxon>Eumycetozoa</taxon>
        <taxon>Dictyostelia</taxon>
        <taxon>Dictyosteliales</taxon>
        <taxon>Dictyosteliaceae</taxon>
        <taxon>Polysphondylium</taxon>
    </lineage>
</organism>
<sequence length="250" mass="28592">MFHLVTVEDKVRVTPGQFDNEIQTIEDEIEKKYTNKVALNCGLFVSLYDIIGTGDAYVYSGDGAAHLMVRFRMVVFKPFRGEIIEGVVKKSNKDSVQLTLGFFDEIYITPLDLPENSKFNQEEGLWYWEWSDNELYFEEGGRVRFKVDVIEFNPEISQPAPQPKNLNLDKLDSYSLREHKQREEDSQEYLRNTKSPMVLKVSMREAGLGMVSWWTQGQDQGDGEMETENGGNDVGGDDEDTTTAVEEGDE</sequence>
<feature type="domain" description="RNA polymerase III subunit Rpc25" evidence="8">
    <location>
        <begin position="82"/>
        <end position="214"/>
    </location>
</feature>
<dbReference type="Gene3D" id="3.30.1490.120">
    <property type="entry name" value="RNA polymerase Rpb7-like, N-terminal domain"/>
    <property type="match status" value="1"/>
</dbReference>
<dbReference type="InterPro" id="IPR045113">
    <property type="entry name" value="Rpb7-like"/>
</dbReference>
<feature type="region of interest" description="Disordered" evidence="6">
    <location>
        <begin position="212"/>
        <end position="250"/>
    </location>
</feature>
<comment type="subcellular location">
    <subcellularLocation>
        <location evidence="1">Nucleus</location>
    </subcellularLocation>
</comment>
<evidence type="ECO:0000256" key="6">
    <source>
        <dbReference type="SAM" id="MobiDB-lite"/>
    </source>
</evidence>
<keyword evidence="4" id="KW-0804">Transcription</keyword>
<feature type="compositionally biased region" description="Acidic residues" evidence="6">
    <location>
        <begin position="235"/>
        <end position="250"/>
    </location>
</feature>
<dbReference type="GO" id="GO:0005666">
    <property type="term" value="C:RNA polymerase III complex"/>
    <property type="evidence" value="ECO:0007669"/>
    <property type="project" value="TreeGrafter"/>
</dbReference>
<evidence type="ECO:0008006" key="11">
    <source>
        <dbReference type="Google" id="ProtNLM"/>
    </source>
</evidence>